<dbReference type="Gene3D" id="3.20.20.70">
    <property type="entry name" value="Aldolase class I"/>
    <property type="match status" value="1"/>
</dbReference>
<dbReference type="CDD" id="cd07938">
    <property type="entry name" value="DRE_TIM_HMGL"/>
    <property type="match status" value="1"/>
</dbReference>
<sequence>MAEQTVDGSVPGLTALDRGLPAVHPDPALPTRVRVYEVGPRDGLQAESRVVPTAEKVRFIRALRSAGLETVEATSFVAPGWIPQLDDAAEIMAELESDAEHLPVLVPNQRGVERALAAGSRAVAVFVSATETFAQRNLNRSLREAMDAALDAVAYARAAGMTVRGYVSMVFGDPWEGAVSLSNVAAISAELLSAGCDEISLGDTIGVATPGHVARAVERLDATGVPSSAIALHLHDTYGQALANVLEGLRAGVTTFDSSAGGLGGCPYAGSATGNLATEDLLWMLTGLGIETDVDLRAVHRAGSRVSTILGRASVSRVAAALEAPRPA</sequence>
<dbReference type="AlphaFoldDB" id="A0A7Y9EV38"/>
<keyword evidence="7" id="KW-1185">Reference proteome</keyword>
<organism evidence="6 7">
    <name type="scientific">Microbacterium pseudoresistens</name>
    <dbReference type="NCBI Taxonomy" id="640634"/>
    <lineage>
        <taxon>Bacteria</taxon>
        <taxon>Bacillati</taxon>
        <taxon>Actinomycetota</taxon>
        <taxon>Actinomycetes</taxon>
        <taxon>Micrococcales</taxon>
        <taxon>Microbacteriaceae</taxon>
        <taxon>Microbacterium</taxon>
    </lineage>
</organism>
<keyword evidence="3 6" id="KW-0456">Lyase</keyword>
<feature type="domain" description="Pyruvate carboxyltransferase" evidence="5">
    <location>
        <begin position="33"/>
        <end position="300"/>
    </location>
</feature>
<dbReference type="PANTHER" id="PTHR42738:SF7">
    <property type="entry name" value="HYDROXYMETHYLGLUTARYL-COA LYASE"/>
    <property type="match status" value="1"/>
</dbReference>
<evidence type="ECO:0000256" key="2">
    <source>
        <dbReference type="ARBA" id="ARBA00022723"/>
    </source>
</evidence>
<dbReference type="PANTHER" id="PTHR42738">
    <property type="entry name" value="HYDROXYMETHYLGLUTARYL-COA LYASE"/>
    <property type="match status" value="1"/>
</dbReference>
<keyword evidence="2" id="KW-0479">Metal-binding</keyword>
<evidence type="ECO:0000256" key="1">
    <source>
        <dbReference type="ARBA" id="ARBA00009405"/>
    </source>
</evidence>
<evidence type="ECO:0000256" key="3">
    <source>
        <dbReference type="ARBA" id="ARBA00023239"/>
    </source>
</evidence>
<gene>
    <name evidence="6" type="ORF">BKA02_001550</name>
</gene>
<dbReference type="InterPro" id="IPR000891">
    <property type="entry name" value="PYR_CT"/>
</dbReference>
<dbReference type="FunFam" id="3.20.20.70:FF:000071">
    <property type="entry name" value="Hydroxymethylglutaryl-CoA lyase"/>
    <property type="match status" value="1"/>
</dbReference>
<evidence type="ECO:0000313" key="6">
    <source>
        <dbReference type="EMBL" id="NYD54495.1"/>
    </source>
</evidence>
<evidence type="ECO:0000256" key="4">
    <source>
        <dbReference type="SAM" id="MobiDB-lite"/>
    </source>
</evidence>
<accession>A0A7Y9EV38</accession>
<evidence type="ECO:0000313" key="7">
    <source>
        <dbReference type="Proteomes" id="UP000552045"/>
    </source>
</evidence>
<name>A0A7Y9EV38_9MICO</name>
<dbReference type="RefSeq" id="WP_343045373.1">
    <property type="nucleotide sequence ID" value="NZ_BAABLC010000001.1"/>
</dbReference>
<comment type="caution">
    <text evidence="6">The sequence shown here is derived from an EMBL/GenBank/DDBJ whole genome shotgun (WGS) entry which is preliminary data.</text>
</comment>
<dbReference type="GO" id="GO:0046951">
    <property type="term" value="P:ketone body biosynthetic process"/>
    <property type="evidence" value="ECO:0007669"/>
    <property type="project" value="TreeGrafter"/>
</dbReference>
<dbReference type="NCBIfam" id="NF004283">
    <property type="entry name" value="PRK05692.1"/>
    <property type="match status" value="1"/>
</dbReference>
<dbReference type="SUPFAM" id="SSF51569">
    <property type="entry name" value="Aldolase"/>
    <property type="match status" value="1"/>
</dbReference>
<proteinExistence type="inferred from homology"/>
<dbReference type="EC" id="4.1.3.4" evidence="6"/>
<protein>
    <submittedName>
        <fullName evidence="6">Hydroxymethylglutaryl-CoA lyase</fullName>
        <ecNumber evidence="6">4.1.3.4</ecNumber>
    </submittedName>
</protein>
<evidence type="ECO:0000259" key="5">
    <source>
        <dbReference type="PROSITE" id="PS50991"/>
    </source>
</evidence>
<dbReference type="Pfam" id="PF00682">
    <property type="entry name" value="HMGL-like"/>
    <property type="match status" value="1"/>
</dbReference>
<dbReference type="GO" id="GO:0006552">
    <property type="term" value="P:L-leucine catabolic process"/>
    <property type="evidence" value="ECO:0007669"/>
    <property type="project" value="TreeGrafter"/>
</dbReference>
<dbReference type="Proteomes" id="UP000552045">
    <property type="component" value="Unassembled WGS sequence"/>
</dbReference>
<dbReference type="InterPro" id="IPR013785">
    <property type="entry name" value="Aldolase_TIM"/>
</dbReference>
<dbReference type="GO" id="GO:0004419">
    <property type="term" value="F:hydroxymethylglutaryl-CoA lyase activity"/>
    <property type="evidence" value="ECO:0007669"/>
    <property type="project" value="UniProtKB-EC"/>
</dbReference>
<reference evidence="6 7" key="1">
    <citation type="submission" date="2020-07" db="EMBL/GenBank/DDBJ databases">
        <title>Sequencing the genomes of 1000 actinobacteria strains.</title>
        <authorList>
            <person name="Klenk H.-P."/>
        </authorList>
    </citation>
    <scope>NUCLEOTIDE SEQUENCE [LARGE SCALE GENOMIC DNA]</scope>
    <source>
        <strain evidence="6 7">DSM 22185</strain>
    </source>
</reference>
<dbReference type="GO" id="GO:0046872">
    <property type="term" value="F:metal ion binding"/>
    <property type="evidence" value="ECO:0007669"/>
    <property type="project" value="UniProtKB-KW"/>
</dbReference>
<feature type="region of interest" description="Disordered" evidence="4">
    <location>
        <begin position="1"/>
        <end position="24"/>
    </location>
</feature>
<dbReference type="EMBL" id="JACCBH010000001">
    <property type="protein sequence ID" value="NYD54495.1"/>
    <property type="molecule type" value="Genomic_DNA"/>
</dbReference>
<dbReference type="InterPro" id="IPR043594">
    <property type="entry name" value="HMGL"/>
</dbReference>
<comment type="similarity">
    <text evidence="1">Belongs to the HMG-CoA lyase family.</text>
</comment>
<dbReference type="PROSITE" id="PS50991">
    <property type="entry name" value="PYR_CT"/>
    <property type="match status" value="1"/>
</dbReference>